<gene>
    <name evidence="4" type="ORF">C8D89_11194</name>
</gene>
<evidence type="ECO:0000256" key="1">
    <source>
        <dbReference type="ARBA" id="ARBA00008898"/>
    </source>
</evidence>
<dbReference type="Proteomes" id="UP000245639">
    <property type="component" value="Unassembled WGS sequence"/>
</dbReference>
<dbReference type="RefSeq" id="WP_116709783.1">
    <property type="nucleotide sequence ID" value="NZ_QEKW01000011.1"/>
</dbReference>
<name>A0A2U1F6B1_9PSEU</name>
<dbReference type="AlphaFoldDB" id="A0A2U1F6B1"/>
<comment type="caution">
    <text evidence="4">The sequence shown here is derived from an EMBL/GenBank/DDBJ whole genome shotgun (WGS) entry which is preliminary data.</text>
</comment>
<dbReference type="GO" id="GO:0010181">
    <property type="term" value="F:FMN binding"/>
    <property type="evidence" value="ECO:0007669"/>
    <property type="project" value="InterPro"/>
</dbReference>
<dbReference type="SMART" id="SM00903">
    <property type="entry name" value="Flavin_Reduct"/>
    <property type="match status" value="1"/>
</dbReference>
<dbReference type="PANTHER" id="PTHR30466:SF11">
    <property type="entry name" value="FLAVIN-DEPENDENT MONOOXYGENASE, REDUCTASE SUBUNIT HSAB"/>
    <property type="match status" value="1"/>
</dbReference>
<protein>
    <submittedName>
        <fullName evidence="4">Flavin reductase (DIM6/NTAB) family NADH-FMN oxidoreductase RutF</fullName>
    </submittedName>
</protein>
<evidence type="ECO:0000313" key="4">
    <source>
        <dbReference type="EMBL" id="PVZ07723.1"/>
    </source>
</evidence>
<evidence type="ECO:0000313" key="5">
    <source>
        <dbReference type="Proteomes" id="UP000245639"/>
    </source>
</evidence>
<keyword evidence="2" id="KW-0560">Oxidoreductase</keyword>
<dbReference type="InterPro" id="IPR002563">
    <property type="entry name" value="Flavin_Rdtase-like_dom"/>
</dbReference>
<dbReference type="InterPro" id="IPR050268">
    <property type="entry name" value="NADH-dep_flavin_reductase"/>
</dbReference>
<dbReference type="PANTHER" id="PTHR30466">
    <property type="entry name" value="FLAVIN REDUCTASE"/>
    <property type="match status" value="1"/>
</dbReference>
<feature type="domain" description="Flavin reductase like" evidence="3">
    <location>
        <begin position="14"/>
        <end position="156"/>
    </location>
</feature>
<dbReference type="InterPro" id="IPR012349">
    <property type="entry name" value="Split_barrel_FMN-bd"/>
</dbReference>
<evidence type="ECO:0000256" key="2">
    <source>
        <dbReference type="ARBA" id="ARBA00023002"/>
    </source>
</evidence>
<accession>A0A2U1F6B1</accession>
<dbReference type="EMBL" id="QEKW01000011">
    <property type="protein sequence ID" value="PVZ07723.1"/>
    <property type="molecule type" value="Genomic_DNA"/>
</dbReference>
<sequence length="164" mass="16898">MSEGTDPSTMRQVLGHFPSGVTIVTGTTPDGPAGFTCQSFSSLSLDPPLVLVLPGRSSSSWPRIEATGRFVVNVLSAEQEELSTTFARSGGDKFAGVAWHPSGLGSPILDGATAWIDCTLYAVHDGGDHLIVVGAVHDLGAPGDPPLVFHRGGYARTSPVGAGE</sequence>
<evidence type="ECO:0000259" key="3">
    <source>
        <dbReference type="SMART" id="SM00903"/>
    </source>
</evidence>
<proteinExistence type="inferred from homology"/>
<organism evidence="4 5">
    <name type="scientific">Actinomycetospora cinnamomea</name>
    <dbReference type="NCBI Taxonomy" id="663609"/>
    <lineage>
        <taxon>Bacteria</taxon>
        <taxon>Bacillati</taxon>
        <taxon>Actinomycetota</taxon>
        <taxon>Actinomycetes</taxon>
        <taxon>Pseudonocardiales</taxon>
        <taxon>Pseudonocardiaceae</taxon>
        <taxon>Actinomycetospora</taxon>
    </lineage>
</organism>
<dbReference type="OrthoDB" id="9792858at2"/>
<dbReference type="GO" id="GO:0042602">
    <property type="term" value="F:riboflavin reductase (NADPH) activity"/>
    <property type="evidence" value="ECO:0007669"/>
    <property type="project" value="TreeGrafter"/>
</dbReference>
<reference evidence="4 5" key="1">
    <citation type="submission" date="2018-04" db="EMBL/GenBank/DDBJ databases">
        <title>Genomic Encyclopedia of Type Strains, Phase IV (KMG-IV): sequencing the most valuable type-strain genomes for metagenomic binning, comparative biology and taxonomic classification.</title>
        <authorList>
            <person name="Goeker M."/>
        </authorList>
    </citation>
    <scope>NUCLEOTIDE SEQUENCE [LARGE SCALE GENOMIC DNA]</scope>
    <source>
        <strain evidence="4 5">DSM 45771</strain>
    </source>
</reference>
<dbReference type="SUPFAM" id="SSF50475">
    <property type="entry name" value="FMN-binding split barrel"/>
    <property type="match status" value="1"/>
</dbReference>
<dbReference type="Gene3D" id="2.30.110.10">
    <property type="entry name" value="Electron Transport, Fmn-binding Protein, Chain A"/>
    <property type="match status" value="1"/>
</dbReference>
<comment type="similarity">
    <text evidence="1">Belongs to the non-flavoprotein flavin reductase family.</text>
</comment>
<dbReference type="Pfam" id="PF01613">
    <property type="entry name" value="Flavin_Reduct"/>
    <property type="match status" value="1"/>
</dbReference>
<keyword evidence="5" id="KW-1185">Reference proteome</keyword>